<name>A0AAN8TLA2_SOLBU</name>
<sequence>MGSTILQRASHSK</sequence>
<evidence type="ECO:0000313" key="2">
    <source>
        <dbReference type="Proteomes" id="UP001371456"/>
    </source>
</evidence>
<protein>
    <submittedName>
        <fullName evidence="1">Uncharacterized protein</fullName>
    </submittedName>
</protein>
<comment type="caution">
    <text evidence="1">The sequence shown here is derived from an EMBL/GenBank/DDBJ whole genome shotgun (WGS) entry which is preliminary data.</text>
</comment>
<dbReference type="EMBL" id="JBANQN010000005">
    <property type="protein sequence ID" value="KAK6789195.1"/>
    <property type="molecule type" value="Genomic_DNA"/>
</dbReference>
<gene>
    <name evidence="1" type="ORF">RDI58_012994</name>
</gene>
<dbReference type="Proteomes" id="UP001371456">
    <property type="component" value="Unassembled WGS sequence"/>
</dbReference>
<organism evidence="1 2">
    <name type="scientific">Solanum bulbocastanum</name>
    <name type="common">Wild potato</name>
    <dbReference type="NCBI Taxonomy" id="147425"/>
    <lineage>
        <taxon>Eukaryota</taxon>
        <taxon>Viridiplantae</taxon>
        <taxon>Streptophyta</taxon>
        <taxon>Embryophyta</taxon>
        <taxon>Tracheophyta</taxon>
        <taxon>Spermatophyta</taxon>
        <taxon>Magnoliopsida</taxon>
        <taxon>eudicotyledons</taxon>
        <taxon>Gunneridae</taxon>
        <taxon>Pentapetalae</taxon>
        <taxon>asterids</taxon>
        <taxon>lamiids</taxon>
        <taxon>Solanales</taxon>
        <taxon>Solanaceae</taxon>
        <taxon>Solanoideae</taxon>
        <taxon>Solaneae</taxon>
        <taxon>Solanum</taxon>
    </lineage>
</organism>
<proteinExistence type="predicted"/>
<evidence type="ECO:0000313" key="1">
    <source>
        <dbReference type="EMBL" id="KAK6789195.1"/>
    </source>
</evidence>
<keyword evidence="2" id="KW-1185">Reference proteome</keyword>
<reference evidence="1 2" key="1">
    <citation type="submission" date="2024-02" db="EMBL/GenBank/DDBJ databases">
        <title>de novo genome assembly of Solanum bulbocastanum strain 11H21.</title>
        <authorList>
            <person name="Hosaka A.J."/>
        </authorList>
    </citation>
    <scope>NUCLEOTIDE SEQUENCE [LARGE SCALE GENOMIC DNA]</scope>
    <source>
        <tissue evidence="1">Young leaves</tissue>
    </source>
</reference>
<accession>A0AAN8TLA2</accession>